<dbReference type="EMBL" id="JAGQLN010000001">
    <property type="protein sequence ID" value="MCA9376351.1"/>
    <property type="molecule type" value="Genomic_DNA"/>
</dbReference>
<dbReference type="AlphaFoldDB" id="A0A955KXR1"/>
<accession>A0A955KXR1</accession>
<evidence type="ECO:0000313" key="2">
    <source>
        <dbReference type="Proteomes" id="UP000741282"/>
    </source>
</evidence>
<reference evidence="1" key="1">
    <citation type="submission" date="2020-04" db="EMBL/GenBank/DDBJ databases">
        <authorList>
            <person name="Zhang T."/>
        </authorList>
    </citation>
    <scope>NUCLEOTIDE SEQUENCE</scope>
    <source>
        <strain evidence="1">HKST-UBA17</strain>
    </source>
</reference>
<name>A0A955KXR1_9BACT</name>
<comment type="caution">
    <text evidence="1">The sequence shown here is derived from an EMBL/GenBank/DDBJ whole genome shotgun (WGS) entry which is preliminary data.</text>
</comment>
<reference evidence="1" key="2">
    <citation type="journal article" date="2021" name="Microbiome">
        <title>Successional dynamics and alternative stable states in a saline activated sludge microbial community over 9 years.</title>
        <authorList>
            <person name="Wang Y."/>
            <person name="Ye J."/>
            <person name="Ju F."/>
            <person name="Liu L."/>
            <person name="Boyd J.A."/>
            <person name="Deng Y."/>
            <person name="Parks D.H."/>
            <person name="Jiang X."/>
            <person name="Yin X."/>
            <person name="Woodcroft B.J."/>
            <person name="Tyson G.W."/>
            <person name="Hugenholtz P."/>
            <person name="Polz M.F."/>
            <person name="Zhang T."/>
        </authorList>
    </citation>
    <scope>NUCLEOTIDE SEQUENCE</scope>
    <source>
        <strain evidence="1">HKST-UBA17</strain>
    </source>
</reference>
<dbReference type="Proteomes" id="UP000741282">
    <property type="component" value="Unassembled WGS sequence"/>
</dbReference>
<proteinExistence type="predicted"/>
<organism evidence="1 2">
    <name type="scientific">Candidatus Dojkabacteria bacterium</name>
    <dbReference type="NCBI Taxonomy" id="2099670"/>
    <lineage>
        <taxon>Bacteria</taxon>
        <taxon>Candidatus Dojkabacteria</taxon>
    </lineage>
</organism>
<sequence>MRWIPGFAQRQARGGSRGLHKGRHEVSYGEWSVTESGQLWRVVSYGEWSAMESGQLWRVKFSGGHEIGKWIIGMGSIMGIGLACRHEIGYRDVAGVDMGVYDRKGAVADTR</sequence>
<gene>
    <name evidence="1" type="ORF">KC685_00335</name>
</gene>
<protein>
    <submittedName>
        <fullName evidence="1">Uncharacterized protein</fullName>
    </submittedName>
</protein>
<evidence type="ECO:0000313" key="1">
    <source>
        <dbReference type="EMBL" id="MCA9376351.1"/>
    </source>
</evidence>